<dbReference type="GO" id="GO:0008270">
    <property type="term" value="F:zinc ion binding"/>
    <property type="evidence" value="ECO:0007669"/>
    <property type="project" value="UniProtKB-KW"/>
</dbReference>
<name>A0A6G0YCU8_APHCR</name>
<dbReference type="InterPro" id="IPR007527">
    <property type="entry name" value="Znf_SWIM"/>
</dbReference>
<evidence type="ECO:0000259" key="2">
    <source>
        <dbReference type="PROSITE" id="PS50966"/>
    </source>
</evidence>
<keyword evidence="1" id="KW-0479">Metal-binding</keyword>
<dbReference type="OrthoDB" id="6155932at2759"/>
<comment type="caution">
    <text evidence="3">The sequence shown here is derived from an EMBL/GenBank/DDBJ whole genome shotgun (WGS) entry which is preliminary data.</text>
</comment>
<protein>
    <submittedName>
        <fullName evidence="3">SWIM-type domain-containing protein</fullName>
    </submittedName>
</protein>
<reference evidence="3 4" key="1">
    <citation type="submission" date="2019-08" db="EMBL/GenBank/DDBJ databases">
        <title>Whole genome of Aphis craccivora.</title>
        <authorList>
            <person name="Voronova N.V."/>
            <person name="Shulinski R.S."/>
            <person name="Bandarenka Y.V."/>
            <person name="Zhorov D.G."/>
            <person name="Warner D."/>
        </authorList>
    </citation>
    <scope>NUCLEOTIDE SEQUENCE [LARGE SCALE GENOMIC DNA]</scope>
    <source>
        <strain evidence="3">180601</strain>
        <tissue evidence="3">Whole Body</tissue>
    </source>
</reference>
<organism evidence="3 4">
    <name type="scientific">Aphis craccivora</name>
    <name type="common">Cowpea aphid</name>
    <dbReference type="NCBI Taxonomy" id="307492"/>
    <lineage>
        <taxon>Eukaryota</taxon>
        <taxon>Metazoa</taxon>
        <taxon>Ecdysozoa</taxon>
        <taxon>Arthropoda</taxon>
        <taxon>Hexapoda</taxon>
        <taxon>Insecta</taxon>
        <taxon>Pterygota</taxon>
        <taxon>Neoptera</taxon>
        <taxon>Paraneoptera</taxon>
        <taxon>Hemiptera</taxon>
        <taxon>Sternorrhyncha</taxon>
        <taxon>Aphidomorpha</taxon>
        <taxon>Aphidoidea</taxon>
        <taxon>Aphididae</taxon>
        <taxon>Aphidini</taxon>
        <taxon>Aphis</taxon>
        <taxon>Aphis</taxon>
    </lineage>
</organism>
<dbReference type="Proteomes" id="UP000478052">
    <property type="component" value="Unassembled WGS sequence"/>
</dbReference>
<dbReference type="EMBL" id="VUJU01004790">
    <property type="protein sequence ID" value="KAF0753260.1"/>
    <property type="molecule type" value="Genomic_DNA"/>
</dbReference>
<evidence type="ECO:0000313" key="4">
    <source>
        <dbReference type="Proteomes" id="UP000478052"/>
    </source>
</evidence>
<keyword evidence="1" id="KW-0863">Zinc-finger</keyword>
<evidence type="ECO:0000256" key="1">
    <source>
        <dbReference type="PROSITE-ProRule" id="PRU00325"/>
    </source>
</evidence>
<gene>
    <name evidence="3" type="ORF">FWK35_00019073</name>
</gene>
<keyword evidence="1" id="KW-0862">Zinc</keyword>
<sequence>MVYGEISRYVTIYNDNASGSKQTNSSFHKKCIDRRFTFIFKTYVLKQYYMFSMLEFIIAKGKNHFESGNVHSCNFVLGILKGNVHSSMKNKLNDVEVNLIDQTSLICIKNNSVEYAKCSCAVGQTKCSHMMALLLHAHKHILVTTLNALGKKKENLMMIL</sequence>
<dbReference type="AlphaFoldDB" id="A0A6G0YCU8"/>
<keyword evidence="4" id="KW-1185">Reference proteome</keyword>
<proteinExistence type="predicted"/>
<accession>A0A6G0YCU8</accession>
<dbReference type="PROSITE" id="PS50966">
    <property type="entry name" value="ZF_SWIM"/>
    <property type="match status" value="1"/>
</dbReference>
<evidence type="ECO:0000313" key="3">
    <source>
        <dbReference type="EMBL" id="KAF0753260.1"/>
    </source>
</evidence>
<feature type="domain" description="SWIM-type" evidence="2">
    <location>
        <begin position="104"/>
        <end position="138"/>
    </location>
</feature>